<dbReference type="InterPro" id="IPR004358">
    <property type="entry name" value="Sig_transdc_His_kin-like_C"/>
</dbReference>
<keyword evidence="7" id="KW-0902">Two-component regulatory system</keyword>
<dbReference type="Proteomes" id="UP000002586">
    <property type="component" value="Chromosome"/>
</dbReference>
<feature type="domain" description="Histidine kinase" evidence="12">
    <location>
        <begin position="387"/>
        <end position="596"/>
    </location>
</feature>
<dbReference type="PROSITE" id="PS50110">
    <property type="entry name" value="RESPONSE_REGULATORY"/>
    <property type="match status" value="1"/>
</dbReference>
<evidence type="ECO:0000256" key="2">
    <source>
        <dbReference type="ARBA" id="ARBA00012438"/>
    </source>
</evidence>
<dbReference type="OrthoDB" id="9803176at2"/>
<dbReference type="InterPro" id="IPR051315">
    <property type="entry name" value="Bact_Chemotaxis_CheA"/>
</dbReference>
<evidence type="ECO:0000256" key="7">
    <source>
        <dbReference type="ARBA" id="ARBA00023012"/>
    </source>
</evidence>
<dbReference type="PANTHER" id="PTHR43395:SF1">
    <property type="entry name" value="CHEMOTAXIS PROTEIN CHEA"/>
    <property type="match status" value="1"/>
</dbReference>
<dbReference type="GO" id="GO:0006935">
    <property type="term" value="P:chemotaxis"/>
    <property type="evidence" value="ECO:0007669"/>
    <property type="project" value="InterPro"/>
</dbReference>
<dbReference type="SUPFAM" id="SSF52172">
    <property type="entry name" value="CheY-like"/>
    <property type="match status" value="1"/>
</dbReference>
<dbReference type="SMART" id="SM00073">
    <property type="entry name" value="HPT"/>
    <property type="match status" value="1"/>
</dbReference>
<evidence type="ECO:0000256" key="8">
    <source>
        <dbReference type="ARBA" id="ARBA00035100"/>
    </source>
</evidence>
<feature type="region of interest" description="Disordered" evidence="11">
    <location>
        <begin position="135"/>
        <end position="163"/>
    </location>
</feature>
<dbReference type="Gene3D" id="1.20.120.160">
    <property type="entry name" value="HPT domain"/>
    <property type="match status" value="1"/>
</dbReference>
<evidence type="ECO:0000259" key="14">
    <source>
        <dbReference type="PROSITE" id="PS50851"/>
    </source>
</evidence>
<dbReference type="Gene3D" id="2.30.30.40">
    <property type="entry name" value="SH3 Domains"/>
    <property type="match status" value="1"/>
</dbReference>
<dbReference type="PROSITE" id="PS50851">
    <property type="entry name" value="CHEW"/>
    <property type="match status" value="1"/>
</dbReference>
<reference evidence="16 17" key="2">
    <citation type="journal article" date="2012" name="Int. J. Syst. Evol. Microbiol.">
        <title>Magnetococcus marinus gen. nov., sp. nov., a marine, magnetotactic bacterium that represents a novel lineage (Magnetococcaceae fam. nov.; Magnetococcales ord. nov.) at the base of the Alphaproteobacteria.</title>
        <authorList>
            <person name="Bazylinski D.A."/>
            <person name="Williams T.J."/>
            <person name="Lefevre C.T."/>
            <person name="Berg R.J."/>
            <person name="Zhang C.L."/>
            <person name="Bowser S.S."/>
            <person name="Dean A.J."/>
            <person name="Beveridge T.J."/>
        </authorList>
    </citation>
    <scope>NUCLEOTIDE SEQUENCE [LARGE SCALE GENOMIC DNA]</scope>
    <source>
        <strain evidence="17">ATCC BAA-1437 / JCM 17883 / MC-1</strain>
    </source>
</reference>
<keyword evidence="17" id="KW-1185">Reference proteome</keyword>
<dbReference type="SMART" id="SM00448">
    <property type="entry name" value="REC"/>
    <property type="match status" value="1"/>
</dbReference>
<sequence>MELDADFLNELLATFRAELEDQTAIMGDGLLALEKGQDEQARQETIHQIFRAAHNVKGAARGVEIRPLADLSHRLESLFSALQKQNATPNPGVISLALAAVDQMRQLGMVLIPGEPTPAEITALLDQLDQAAQGRLAGQNVEASVAASPSPPPTKAPTARFEQQTEPMLPTALAAPLSQENRTQPSPQAEPQPQAEYREQEPSPPHTSAPSSGENHKPHDAITETAIPAAPQQLHERSVEVAEPISAMDEEIPKQVEEPHSPAGVAGQASAAPTGEQSQAPIRHQTPVMKSAVHHEMVRVSATKINEAIGLAEEIQISKVQMEGLQAGVRRLEGNLLNLLHQITCLGDFSEDGMGMPDPALWRDFAQNAPDLMVQLKEDLRATRYGVKERAKRLGLLSNNLQSNLRMMRLVPLSTMTRPMARTARDLCVELGKLADFKVVGDEIELDRAVLEQLKDPLTHLLRNAVDHAIETPQARLAAGKPERGVIQLEIIADGGTIRLVLEDDGRGLDLQRIKEKAIRERLIGAEDAHMMDDEAITELIFMPGFSSRDEVTSVSGRGVGLDVVRANLRHINGQVRVRTQHGKGTQFVLTVPLTLATERGLLVELAGEVFALSISHVERIRSVPRSAVRTLEAGPAVVLDGRPMPLHSLADLLNISGSRALSLNPMPVVILSKGWHQMAVVVDDVVGEQEIVVKPFQPPLCSVKHLKGGNLDRNGNIVVVLDSASLVDAALENRTAPLPLEGQEAGTSINRPKVPHILVVDDSITTRTLEKNILEAKGFLVTTAVNGQKGWETLQEGQFDLVISDVEMPIMNGFEFARTIRDDSRYDDLPVIIVSSLDSQENKRRGMEAGADAYIVKGSFETATLLQTVRQLLAIEN</sequence>
<dbReference type="InterPro" id="IPR011006">
    <property type="entry name" value="CheY-like_superfamily"/>
</dbReference>
<evidence type="ECO:0000313" key="16">
    <source>
        <dbReference type="EMBL" id="ABK44342.1"/>
    </source>
</evidence>
<dbReference type="InterPro" id="IPR008207">
    <property type="entry name" value="Sig_transdc_His_kin_Hpt_dom"/>
</dbReference>
<dbReference type="InterPro" id="IPR036061">
    <property type="entry name" value="CheW-like_dom_sf"/>
</dbReference>
<dbReference type="STRING" id="156889.Mmc1_1834"/>
<accession>A0L8P9</accession>
<name>A0L8P9_MAGMM</name>
<dbReference type="PRINTS" id="PR00344">
    <property type="entry name" value="BCTRLSENSOR"/>
</dbReference>
<proteinExistence type="predicted"/>
<dbReference type="PROSITE" id="PS50894">
    <property type="entry name" value="HPT"/>
    <property type="match status" value="1"/>
</dbReference>
<evidence type="ECO:0000259" key="15">
    <source>
        <dbReference type="PROSITE" id="PS50894"/>
    </source>
</evidence>
<evidence type="ECO:0000256" key="11">
    <source>
        <dbReference type="SAM" id="MobiDB-lite"/>
    </source>
</evidence>
<feature type="compositionally biased region" description="Low complexity" evidence="11">
    <location>
        <begin position="184"/>
        <end position="195"/>
    </location>
</feature>
<dbReference type="Gene3D" id="3.30.565.10">
    <property type="entry name" value="Histidine kinase-like ATPase, C-terminal domain"/>
    <property type="match status" value="1"/>
</dbReference>
<dbReference type="AlphaFoldDB" id="A0L8P9"/>
<dbReference type="RefSeq" id="WP_011713486.1">
    <property type="nucleotide sequence ID" value="NC_008576.1"/>
</dbReference>
<dbReference type="SUPFAM" id="SSF50341">
    <property type="entry name" value="CheW-like"/>
    <property type="match status" value="1"/>
</dbReference>
<dbReference type="InterPro" id="IPR036641">
    <property type="entry name" value="HPT_dom_sf"/>
</dbReference>
<dbReference type="Pfam" id="PF00072">
    <property type="entry name" value="Response_reg"/>
    <property type="match status" value="1"/>
</dbReference>
<dbReference type="Pfam" id="PF02518">
    <property type="entry name" value="HATPase_c"/>
    <property type="match status" value="1"/>
</dbReference>
<keyword evidence="4 10" id="KW-0597">Phosphoprotein</keyword>
<dbReference type="InterPro" id="IPR001789">
    <property type="entry name" value="Sig_transdc_resp-reg_receiver"/>
</dbReference>
<evidence type="ECO:0000313" key="17">
    <source>
        <dbReference type="Proteomes" id="UP000002586"/>
    </source>
</evidence>
<dbReference type="PROSITE" id="PS50109">
    <property type="entry name" value="HIS_KIN"/>
    <property type="match status" value="1"/>
</dbReference>
<dbReference type="EC" id="2.7.13.3" evidence="2"/>
<evidence type="ECO:0000256" key="5">
    <source>
        <dbReference type="ARBA" id="ARBA00022679"/>
    </source>
</evidence>
<dbReference type="Gene3D" id="3.40.50.2300">
    <property type="match status" value="1"/>
</dbReference>
<dbReference type="eggNOG" id="COG3266">
    <property type="taxonomic scope" value="Bacteria"/>
</dbReference>
<dbReference type="Pfam" id="PF01584">
    <property type="entry name" value="CheW"/>
    <property type="match status" value="1"/>
</dbReference>
<gene>
    <name evidence="16" type="ordered locus">Mmc1_1834</name>
</gene>
<dbReference type="eggNOG" id="COG0643">
    <property type="taxonomic scope" value="Bacteria"/>
</dbReference>
<evidence type="ECO:0000259" key="12">
    <source>
        <dbReference type="PROSITE" id="PS50109"/>
    </source>
</evidence>
<feature type="domain" description="HPt" evidence="15">
    <location>
        <begin position="4"/>
        <end position="111"/>
    </location>
</feature>
<evidence type="ECO:0000256" key="6">
    <source>
        <dbReference type="ARBA" id="ARBA00022777"/>
    </source>
</evidence>
<dbReference type="GO" id="GO:0000155">
    <property type="term" value="F:phosphorelay sensor kinase activity"/>
    <property type="evidence" value="ECO:0007669"/>
    <property type="project" value="UniProtKB-ARBA"/>
</dbReference>
<dbReference type="SMART" id="SM00387">
    <property type="entry name" value="HATPase_c"/>
    <property type="match status" value="1"/>
</dbReference>
<organism evidence="16 17">
    <name type="scientific">Magnetococcus marinus (strain ATCC BAA-1437 / JCM 17883 / MC-1)</name>
    <dbReference type="NCBI Taxonomy" id="156889"/>
    <lineage>
        <taxon>Bacteria</taxon>
        <taxon>Pseudomonadati</taxon>
        <taxon>Pseudomonadota</taxon>
        <taxon>Magnetococcia</taxon>
        <taxon>Magnetococcales</taxon>
        <taxon>Magnetococcaceae</taxon>
        <taxon>Magnetococcus</taxon>
    </lineage>
</organism>
<comment type="function">
    <text evidence="8">Involved in the transmission of sensory signals from the chemoreceptors to the flagellar motors. CheA is autophosphorylated; it can transfer its phosphate group to either CheB or CheY.</text>
</comment>
<dbReference type="InterPro" id="IPR036890">
    <property type="entry name" value="HATPase_C_sf"/>
</dbReference>
<feature type="region of interest" description="Disordered" evidence="11">
    <location>
        <begin position="255"/>
        <end position="279"/>
    </location>
</feature>
<feature type="modified residue" description="4-aspartylphosphate" evidence="10">
    <location>
        <position position="806"/>
    </location>
</feature>
<reference evidence="17" key="1">
    <citation type="journal article" date="2009" name="Appl. Environ. Microbiol.">
        <title>Complete genome sequence of the chemolithoautotrophic marine magnetotactic coccus strain MC-1.</title>
        <authorList>
            <person name="Schubbe S."/>
            <person name="Williams T.J."/>
            <person name="Xie G."/>
            <person name="Kiss H.E."/>
            <person name="Brettin T.S."/>
            <person name="Martinez D."/>
            <person name="Ross C.A."/>
            <person name="Schuler D."/>
            <person name="Cox B.L."/>
            <person name="Nealson K.H."/>
            <person name="Bazylinski D.A."/>
        </authorList>
    </citation>
    <scope>NUCLEOTIDE SEQUENCE [LARGE SCALE GENOMIC DNA]</scope>
    <source>
        <strain evidence="17">ATCC BAA-1437 / JCM 17883 / MC-1</strain>
    </source>
</reference>
<protein>
    <recommendedName>
        <fullName evidence="3">Chemotaxis protein CheA</fullName>
        <ecNumber evidence="2">2.7.13.3</ecNumber>
    </recommendedName>
</protein>
<dbReference type="InterPro" id="IPR002545">
    <property type="entry name" value="CheW-lke_dom"/>
</dbReference>
<dbReference type="FunFam" id="3.30.565.10:FF:000016">
    <property type="entry name" value="Chemotaxis protein CheA, putative"/>
    <property type="match status" value="1"/>
</dbReference>
<dbReference type="CDD" id="cd00088">
    <property type="entry name" value="HPT"/>
    <property type="match status" value="1"/>
</dbReference>
<evidence type="ECO:0000256" key="3">
    <source>
        <dbReference type="ARBA" id="ARBA00021495"/>
    </source>
</evidence>
<keyword evidence="5" id="KW-0808">Transferase</keyword>
<dbReference type="InterPro" id="IPR005467">
    <property type="entry name" value="His_kinase_dom"/>
</dbReference>
<evidence type="ECO:0000256" key="4">
    <source>
        <dbReference type="ARBA" id="ARBA00022553"/>
    </source>
</evidence>
<comment type="catalytic activity">
    <reaction evidence="1">
        <text>ATP + protein L-histidine = ADP + protein N-phospho-L-histidine.</text>
        <dbReference type="EC" id="2.7.13.3"/>
    </reaction>
</comment>
<dbReference type="PANTHER" id="PTHR43395">
    <property type="entry name" value="SENSOR HISTIDINE KINASE CHEA"/>
    <property type="match status" value="1"/>
</dbReference>
<feature type="domain" description="Response regulatory" evidence="13">
    <location>
        <begin position="757"/>
        <end position="873"/>
    </location>
</feature>
<evidence type="ECO:0000256" key="10">
    <source>
        <dbReference type="PROSITE-ProRule" id="PRU00169"/>
    </source>
</evidence>
<evidence type="ECO:0000256" key="1">
    <source>
        <dbReference type="ARBA" id="ARBA00000085"/>
    </source>
</evidence>
<dbReference type="SMART" id="SM00260">
    <property type="entry name" value="CheW"/>
    <property type="match status" value="1"/>
</dbReference>
<dbReference type="KEGG" id="mgm:Mmc1_1834"/>
<dbReference type="SUPFAM" id="SSF47226">
    <property type="entry name" value="Histidine-containing phosphotransfer domain, HPT domain"/>
    <property type="match status" value="1"/>
</dbReference>
<evidence type="ECO:0000259" key="13">
    <source>
        <dbReference type="PROSITE" id="PS50110"/>
    </source>
</evidence>
<dbReference type="SUPFAM" id="SSF55874">
    <property type="entry name" value="ATPase domain of HSP90 chaperone/DNA topoisomerase II/histidine kinase"/>
    <property type="match status" value="1"/>
</dbReference>
<feature type="region of interest" description="Disordered" evidence="11">
    <location>
        <begin position="177"/>
        <end position="219"/>
    </location>
</feature>
<keyword evidence="6 16" id="KW-0418">Kinase</keyword>
<dbReference type="HOGENOM" id="CLU_000650_2_1_5"/>
<feature type="modified residue" description="Phosphohistidine" evidence="9">
    <location>
        <position position="54"/>
    </location>
</feature>
<dbReference type="eggNOG" id="COG0745">
    <property type="taxonomic scope" value="Bacteria"/>
</dbReference>
<dbReference type="EMBL" id="CP000471">
    <property type="protein sequence ID" value="ABK44342.1"/>
    <property type="molecule type" value="Genomic_DNA"/>
</dbReference>
<feature type="domain" description="CheW-like" evidence="14">
    <location>
        <begin position="598"/>
        <end position="733"/>
    </location>
</feature>
<dbReference type="InterPro" id="IPR003594">
    <property type="entry name" value="HATPase_dom"/>
</dbReference>
<evidence type="ECO:0000256" key="9">
    <source>
        <dbReference type="PROSITE-ProRule" id="PRU00110"/>
    </source>
</evidence>
<dbReference type="Pfam" id="PF01627">
    <property type="entry name" value="Hpt"/>
    <property type="match status" value="1"/>
</dbReference>